<reference evidence="1 2" key="1">
    <citation type="submission" date="2016-03" db="EMBL/GenBank/DDBJ databases">
        <title>Complete genome sequence of a novel chlorpyrifos degrading bacterium, Cupriavidus nantongensis sp. X1.</title>
        <authorList>
            <person name="Fang L."/>
        </authorList>
    </citation>
    <scope>NUCLEOTIDE SEQUENCE [LARGE SCALE GENOMIC DNA]</scope>
    <source>
        <strain evidence="1 2">X1</strain>
    </source>
</reference>
<protein>
    <submittedName>
        <fullName evidence="1">Uncharacterized protein</fullName>
    </submittedName>
</protein>
<accession>A0A142JGR9</accession>
<evidence type="ECO:0000313" key="1">
    <source>
        <dbReference type="EMBL" id="AMR77281.1"/>
    </source>
</evidence>
<sequence length="66" mass="7516">MAAARANANHRRCLLQDLASRQHAQKMRSRRNVSYQAWTVASCAETMLDARLRANIDWLGGLMGDW</sequence>
<dbReference type="KEGG" id="cnan:A2G96_05785"/>
<organism evidence="1 2">
    <name type="scientific">Cupriavidus nantongensis</name>
    <dbReference type="NCBI Taxonomy" id="1796606"/>
    <lineage>
        <taxon>Bacteria</taxon>
        <taxon>Pseudomonadati</taxon>
        <taxon>Pseudomonadota</taxon>
        <taxon>Betaproteobacteria</taxon>
        <taxon>Burkholderiales</taxon>
        <taxon>Burkholderiaceae</taxon>
        <taxon>Cupriavidus</taxon>
    </lineage>
</organism>
<dbReference type="STRING" id="1796606.A2G96_05785"/>
<dbReference type="Proteomes" id="UP000075238">
    <property type="component" value="Chromosome 1"/>
</dbReference>
<evidence type="ECO:0000313" key="2">
    <source>
        <dbReference type="Proteomes" id="UP000075238"/>
    </source>
</evidence>
<keyword evidence="2" id="KW-1185">Reference proteome</keyword>
<dbReference type="RefSeq" id="WP_062797575.1">
    <property type="nucleotide sequence ID" value="NZ_CP014844.1"/>
</dbReference>
<proteinExistence type="predicted"/>
<dbReference type="EMBL" id="CP014844">
    <property type="protein sequence ID" value="AMR77281.1"/>
    <property type="molecule type" value="Genomic_DNA"/>
</dbReference>
<name>A0A142JGR9_9BURK</name>
<dbReference type="AlphaFoldDB" id="A0A142JGR9"/>
<gene>
    <name evidence="1" type="ORF">A2G96_05785</name>
</gene>